<dbReference type="PANTHER" id="PTHR30580">
    <property type="entry name" value="PRIMOSOMAL PROTEIN N"/>
    <property type="match status" value="1"/>
</dbReference>
<dbReference type="GO" id="GO:0005524">
    <property type="term" value="F:ATP binding"/>
    <property type="evidence" value="ECO:0007669"/>
    <property type="project" value="UniProtKB-KW"/>
</dbReference>
<proteinExistence type="inferred from homology"/>
<dbReference type="Pfam" id="PF17764">
    <property type="entry name" value="PriA_3primeBD"/>
    <property type="match status" value="1"/>
</dbReference>
<dbReference type="InterPro" id="IPR048949">
    <property type="entry name" value="WHD_PriA"/>
</dbReference>
<gene>
    <name evidence="15" type="ORF">METZ01_LOCUS26224</name>
</gene>
<dbReference type="Pfam" id="PF18319">
    <property type="entry name" value="Zn_ribbon_PriA"/>
    <property type="match status" value="1"/>
</dbReference>
<dbReference type="InterPro" id="IPR042115">
    <property type="entry name" value="PriA_3primeBD_sf"/>
</dbReference>
<evidence type="ECO:0000313" key="15">
    <source>
        <dbReference type="EMBL" id="SUZ73370.1"/>
    </source>
</evidence>
<dbReference type="PANTHER" id="PTHR30580:SF0">
    <property type="entry name" value="PRIMOSOMAL PROTEIN N"/>
    <property type="match status" value="1"/>
</dbReference>
<keyword evidence="5" id="KW-0378">Hydrolase</keyword>
<dbReference type="SMART" id="SM00490">
    <property type="entry name" value="HELICc"/>
    <property type="match status" value="1"/>
</dbReference>
<dbReference type="GO" id="GO:0003677">
    <property type="term" value="F:DNA binding"/>
    <property type="evidence" value="ECO:0007669"/>
    <property type="project" value="UniProtKB-KW"/>
</dbReference>
<accession>A0A381Q2T4</accession>
<evidence type="ECO:0000256" key="1">
    <source>
        <dbReference type="ARBA" id="ARBA00022515"/>
    </source>
</evidence>
<dbReference type="GO" id="GO:0043138">
    <property type="term" value="F:3'-5' DNA helicase activity"/>
    <property type="evidence" value="ECO:0007669"/>
    <property type="project" value="UniProtKB-EC"/>
</dbReference>
<dbReference type="InterPro" id="IPR001650">
    <property type="entry name" value="Helicase_C-like"/>
</dbReference>
<reference evidence="15" key="1">
    <citation type="submission" date="2018-05" db="EMBL/GenBank/DDBJ databases">
        <authorList>
            <person name="Lanie J.A."/>
            <person name="Ng W.-L."/>
            <person name="Kazmierczak K.M."/>
            <person name="Andrzejewski T.M."/>
            <person name="Davidsen T.M."/>
            <person name="Wayne K.J."/>
            <person name="Tettelin H."/>
            <person name="Glass J.I."/>
            <person name="Rusch D."/>
            <person name="Podicherti R."/>
            <person name="Tsui H.-C.T."/>
            <person name="Winkler M.E."/>
        </authorList>
    </citation>
    <scope>NUCLEOTIDE SEQUENCE</scope>
</reference>
<dbReference type="SUPFAM" id="SSF52540">
    <property type="entry name" value="P-loop containing nucleoside triphosphate hydrolases"/>
    <property type="match status" value="2"/>
</dbReference>
<keyword evidence="3" id="KW-0479">Metal-binding</keyword>
<evidence type="ECO:0000256" key="4">
    <source>
        <dbReference type="ARBA" id="ARBA00022741"/>
    </source>
</evidence>
<dbReference type="InterPro" id="IPR041222">
    <property type="entry name" value="PriA_3primeBD"/>
</dbReference>
<dbReference type="GO" id="GO:0016787">
    <property type="term" value="F:hydrolase activity"/>
    <property type="evidence" value="ECO:0007669"/>
    <property type="project" value="UniProtKB-KW"/>
</dbReference>
<dbReference type="GO" id="GO:0006269">
    <property type="term" value="P:DNA replication, synthesis of primer"/>
    <property type="evidence" value="ECO:0007669"/>
    <property type="project" value="UniProtKB-KW"/>
</dbReference>
<dbReference type="GO" id="GO:0006270">
    <property type="term" value="P:DNA replication initiation"/>
    <property type="evidence" value="ECO:0007669"/>
    <property type="project" value="TreeGrafter"/>
</dbReference>
<feature type="domain" description="Helicase ATP-binding" evidence="13">
    <location>
        <begin position="214"/>
        <end position="380"/>
    </location>
</feature>
<protein>
    <recommendedName>
        <fullName evidence="11">DNA 3'-5' helicase</fullName>
        <ecNumber evidence="11">5.6.2.4</ecNumber>
    </recommendedName>
</protein>
<evidence type="ECO:0000256" key="11">
    <source>
        <dbReference type="ARBA" id="ARBA00034808"/>
    </source>
</evidence>
<dbReference type="FunFam" id="3.40.50.300:FF:000489">
    <property type="entry name" value="Primosome assembly protein PriA"/>
    <property type="match status" value="1"/>
</dbReference>
<dbReference type="AlphaFoldDB" id="A0A381Q2T4"/>
<dbReference type="GO" id="GO:1990077">
    <property type="term" value="C:primosome complex"/>
    <property type="evidence" value="ECO:0007669"/>
    <property type="project" value="UniProtKB-KW"/>
</dbReference>
<evidence type="ECO:0000256" key="10">
    <source>
        <dbReference type="ARBA" id="ARBA00023235"/>
    </source>
</evidence>
<evidence type="ECO:0000256" key="6">
    <source>
        <dbReference type="ARBA" id="ARBA00022806"/>
    </source>
</evidence>
<dbReference type="EMBL" id="UINC01001177">
    <property type="protein sequence ID" value="SUZ73370.1"/>
    <property type="molecule type" value="Genomic_DNA"/>
</dbReference>
<evidence type="ECO:0000256" key="2">
    <source>
        <dbReference type="ARBA" id="ARBA00022705"/>
    </source>
</evidence>
<comment type="catalytic activity">
    <reaction evidence="12">
        <text>ATP + H2O = ADP + phosphate + H(+)</text>
        <dbReference type="Rhea" id="RHEA:13065"/>
        <dbReference type="ChEBI" id="CHEBI:15377"/>
        <dbReference type="ChEBI" id="CHEBI:15378"/>
        <dbReference type="ChEBI" id="CHEBI:30616"/>
        <dbReference type="ChEBI" id="CHEBI:43474"/>
        <dbReference type="ChEBI" id="CHEBI:456216"/>
        <dbReference type="EC" id="5.6.2.4"/>
    </reaction>
</comment>
<evidence type="ECO:0000256" key="3">
    <source>
        <dbReference type="ARBA" id="ARBA00022723"/>
    </source>
</evidence>
<dbReference type="InterPro" id="IPR040498">
    <property type="entry name" value="PriA_CRR"/>
</dbReference>
<dbReference type="PROSITE" id="PS51192">
    <property type="entry name" value="HELICASE_ATP_BIND_1"/>
    <property type="match status" value="1"/>
</dbReference>
<evidence type="ECO:0000256" key="12">
    <source>
        <dbReference type="ARBA" id="ARBA00048988"/>
    </source>
</evidence>
<evidence type="ECO:0000256" key="8">
    <source>
        <dbReference type="ARBA" id="ARBA00022840"/>
    </source>
</evidence>
<evidence type="ECO:0000256" key="9">
    <source>
        <dbReference type="ARBA" id="ARBA00023125"/>
    </source>
</evidence>
<dbReference type="Gene3D" id="3.40.50.300">
    <property type="entry name" value="P-loop containing nucleotide triphosphate hydrolases"/>
    <property type="match status" value="2"/>
</dbReference>
<dbReference type="EC" id="5.6.2.4" evidence="11"/>
<feature type="domain" description="Helicase C-terminal" evidence="14">
    <location>
        <begin position="461"/>
        <end position="628"/>
    </location>
</feature>
<name>A0A381Q2T4_9ZZZZ</name>
<dbReference type="InterPro" id="IPR027417">
    <property type="entry name" value="P-loop_NTPase"/>
</dbReference>
<dbReference type="GO" id="GO:0046872">
    <property type="term" value="F:metal ion binding"/>
    <property type="evidence" value="ECO:0007669"/>
    <property type="project" value="UniProtKB-KW"/>
</dbReference>
<dbReference type="CDD" id="cd18804">
    <property type="entry name" value="SF2_C_priA"/>
    <property type="match status" value="1"/>
</dbReference>
<sequence length="736" mass="83998">MSGDLIDVLIPVPLLENFTYKVPKEYKNKKFKKGLRLKVPFGNRIVTGIFWAYSDSIKSKRASYKYIKEILDEDPLLDKTLLDLADWASRYYHYPLGEVISYFFPPTLRKGAEARFRRSTYWKVTDKGDFFDLSIFKRAPKQREALELLRERGDMSQQSLKAYGISAPILNNLSKKELIKKLSIEQPPIQSVGSETTEQKKLTTEQRKSIEVISKELGSSKIFLINGVTGSGKTEVYLRCIKQLVDQGKQALVLIPEIGLAPQAERRFKEMFGDRVASFHSAKNERERLDVWLGAQRGLYDIVIGTRSSVFIPMKNLGIIVVDEEHDASFKQADRFRYSARDIALYRAKLNRIPTLLASATPSVESMSNALNGKYKLLTLKHRATGADLPTFIPLDLKGKVLDEGFSEQLLEEISNELNKKNQVLVFLNRRGFACSLICKSCGWVSYCDRCDAHMTLHSNPIQLHCHHCEHKKPLYTECPSCKHNEFESYGLGTERIETYLKKRFNQFPVLRIDSDSTRKKNAFTNYLKVIDEGEPLILVGTQMLAKGHHFPDVTLVAILDADSGIFSADFRGSERVAQLITQVSGRAGREKKPGKVILQTYCQEHPQMEELLKGDYESFVKKIIKDRASTKSPPFSFQIKLQAESFNGLQSRDFLVTCLDYLNNTQHLSKGMKTIGPLPSLMEKKSGVYRWEVSFFSSSRKSLHNLVDHLQPFLYLPKQTRKVRWSIDVDPISTV</sequence>
<dbReference type="FunFam" id="3.40.1440.60:FF:000001">
    <property type="entry name" value="Primosomal protein N"/>
    <property type="match status" value="1"/>
</dbReference>
<dbReference type="InterPro" id="IPR041236">
    <property type="entry name" value="PriA_C"/>
</dbReference>
<keyword evidence="7" id="KW-0862">Zinc</keyword>
<dbReference type="Pfam" id="PF00270">
    <property type="entry name" value="DEAD"/>
    <property type="match status" value="1"/>
</dbReference>
<dbReference type="Gene3D" id="3.40.1440.60">
    <property type="entry name" value="PriA, 3(prime) DNA-binding domain"/>
    <property type="match status" value="1"/>
</dbReference>
<dbReference type="InterPro" id="IPR005259">
    <property type="entry name" value="PriA"/>
</dbReference>
<dbReference type="InterPro" id="IPR011545">
    <property type="entry name" value="DEAD/DEAH_box_helicase_dom"/>
</dbReference>
<keyword evidence="6" id="KW-0347">Helicase</keyword>
<evidence type="ECO:0000259" key="14">
    <source>
        <dbReference type="PROSITE" id="PS51194"/>
    </source>
</evidence>
<dbReference type="HAMAP" id="MF_00983">
    <property type="entry name" value="PriA"/>
    <property type="match status" value="1"/>
</dbReference>
<dbReference type="InterPro" id="IPR014001">
    <property type="entry name" value="Helicase_ATP-bd"/>
</dbReference>
<dbReference type="Pfam" id="PF00271">
    <property type="entry name" value="Helicase_C"/>
    <property type="match status" value="1"/>
</dbReference>
<dbReference type="Pfam" id="PF18074">
    <property type="entry name" value="PriA_C"/>
    <property type="match status" value="1"/>
</dbReference>
<keyword evidence="9" id="KW-0238">DNA-binding</keyword>
<evidence type="ECO:0000259" key="13">
    <source>
        <dbReference type="PROSITE" id="PS51192"/>
    </source>
</evidence>
<dbReference type="NCBIfam" id="NF004067">
    <property type="entry name" value="PRK05580.1-4"/>
    <property type="match status" value="1"/>
</dbReference>
<evidence type="ECO:0000256" key="7">
    <source>
        <dbReference type="ARBA" id="ARBA00022833"/>
    </source>
</evidence>
<keyword evidence="4" id="KW-0547">Nucleotide-binding</keyword>
<organism evidence="15">
    <name type="scientific">marine metagenome</name>
    <dbReference type="NCBI Taxonomy" id="408172"/>
    <lineage>
        <taxon>unclassified sequences</taxon>
        <taxon>metagenomes</taxon>
        <taxon>ecological metagenomes</taxon>
    </lineage>
</organism>
<evidence type="ECO:0000256" key="5">
    <source>
        <dbReference type="ARBA" id="ARBA00022801"/>
    </source>
</evidence>
<keyword evidence="1" id="KW-0639">Primosome</keyword>
<dbReference type="CDD" id="cd17929">
    <property type="entry name" value="DEXHc_priA"/>
    <property type="match status" value="1"/>
</dbReference>
<dbReference type="PROSITE" id="PS51194">
    <property type="entry name" value="HELICASE_CTER"/>
    <property type="match status" value="1"/>
</dbReference>
<keyword evidence="8" id="KW-0067">ATP-binding</keyword>
<dbReference type="NCBIfam" id="TIGR00595">
    <property type="entry name" value="priA"/>
    <property type="match status" value="1"/>
</dbReference>
<dbReference type="GO" id="GO:0006302">
    <property type="term" value="P:double-strand break repair"/>
    <property type="evidence" value="ECO:0007669"/>
    <property type="project" value="InterPro"/>
</dbReference>
<keyword evidence="2" id="KW-0235">DNA replication</keyword>
<dbReference type="GO" id="GO:0006310">
    <property type="term" value="P:DNA recombination"/>
    <property type="evidence" value="ECO:0007669"/>
    <property type="project" value="InterPro"/>
</dbReference>
<keyword evidence="10" id="KW-0413">Isomerase</keyword>
<dbReference type="SMART" id="SM00487">
    <property type="entry name" value="DEXDc"/>
    <property type="match status" value="1"/>
</dbReference>
<dbReference type="Pfam" id="PF21213">
    <property type="entry name" value="WHD_PriA"/>
    <property type="match status" value="1"/>
</dbReference>